<evidence type="ECO:0000313" key="5">
    <source>
        <dbReference type="Proteomes" id="UP000004994"/>
    </source>
</evidence>
<dbReference type="Gene3D" id="1.10.8.430">
    <property type="entry name" value="Helical domain of apoptotic protease-activating factors"/>
    <property type="match status" value="1"/>
</dbReference>
<feature type="compositionally biased region" description="Low complexity" evidence="3">
    <location>
        <begin position="28"/>
        <end position="40"/>
    </location>
</feature>
<dbReference type="InterPro" id="IPR027417">
    <property type="entry name" value="P-loop_NTPase"/>
</dbReference>
<dbReference type="STRING" id="4081.K4AUM7"/>
<dbReference type="Gramene" id="Solyc01g016960.1.1">
    <property type="protein sequence ID" value="Solyc01g016960.1.1"/>
    <property type="gene ID" value="Solyc01g016960.1"/>
</dbReference>
<sequence>MTAYTTMGNVSDVSTSTRDINDDQIRESAGNSLTGTSSTSNRMLQHLEDDIVHNVYIMTISGMNGIGKTTFARKAHEHLTIRSRILLTTRETNEAMYANPISPQKMNLLNLENIWKLLCDKVFGPKHDCPLEFKEIGKRIVKKCQGILLTISVIAGHHLKLVKTLGN</sequence>
<dbReference type="PaxDb" id="4081-Solyc01g016960.1.1"/>
<dbReference type="Gene3D" id="3.40.50.300">
    <property type="entry name" value="P-loop containing nucleotide triphosphate hydrolases"/>
    <property type="match status" value="1"/>
</dbReference>
<evidence type="ECO:0000256" key="1">
    <source>
        <dbReference type="ARBA" id="ARBA00022614"/>
    </source>
</evidence>
<dbReference type="InterPro" id="IPR042197">
    <property type="entry name" value="Apaf_helical"/>
</dbReference>
<evidence type="ECO:0000256" key="2">
    <source>
        <dbReference type="ARBA" id="ARBA00022821"/>
    </source>
</evidence>
<dbReference type="PANTHER" id="PTHR36766:SF52">
    <property type="entry name" value="LATE BLIGHT RESISTANCE PROTEIN HOMOLOG R1B-8"/>
    <property type="match status" value="1"/>
</dbReference>
<name>K4AUM7_SOLLC</name>
<organism evidence="4">
    <name type="scientific">Solanum lycopersicum</name>
    <name type="common">Tomato</name>
    <name type="synonym">Lycopersicon esculentum</name>
    <dbReference type="NCBI Taxonomy" id="4081"/>
    <lineage>
        <taxon>Eukaryota</taxon>
        <taxon>Viridiplantae</taxon>
        <taxon>Streptophyta</taxon>
        <taxon>Embryophyta</taxon>
        <taxon>Tracheophyta</taxon>
        <taxon>Spermatophyta</taxon>
        <taxon>Magnoliopsida</taxon>
        <taxon>eudicotyledons</taxon>
        <taxon>Gunneridae</taxon>
        <taxon>Pentapetalae</taxon>
        <taxon>asterids</taxon>
        <taxon>lamiids</taxon>
        <taxon>Solanales</taxon>
        <taxon>Solanaceae</taxon>
        <taxon>Solanoideae</taxon>
        <taxon>Solaneae</taxon>
        <taxon>Solanum</taxon>
        <taxon>Solanum subgen. Lycopersicon</taxon>
    </lineage>
</organism>
<dbReference type="GO" id="GO:0006952">
    <property type="term" value="P:defense response"/>
    <property type="evidence" value="ECO:0007669"/>
    <property type="project" value="UniProtKB-KW"/>
</dbReference>
<dbReference type="EnsemblPlants" id="Solyc01g016960.1.1">
    <property type="protein sequence ID" value="Solyc01g016960.1.1"/>
    <property type="gene ID" value="Solyc01g016960.1"/>
</dbReference>
<dbReference type="Proteomes" id="UP000004994">
    <property type="component" value="Chromosome 1"/>
</dbReference>
<dbReference type="SUPFAM" id="SSF52540">
    <property type="entry name" value="P-loop containing nucleoside triphosphate hydrolases"/>
    <property type="match status" value="1"/>
</dbReference>
<dbReference type="PANTHER" id="PTHR36766">
    <property type="entry name" value="PLANT BROAD-SPECTRUM MILDEW RESISTANCE PROTEIN RPW8"/>
    <property type="match status" value="1"/>
</dbReference>
<keyword evidence="1" id="KW-0433">Leucine-rich repeat</keyword>
<accession>K4AUM7</accession>
<dbReference type="GO" id="GO:0043531">
    <property type="term" value="F:ADP binding"/>
    <property type="evidence" value="ECO:0007669"/>
    <property type="project" value="InterPro"/>
</dbReference>
<dbReference type="InParanoid" id="K4AUM7"/>
<reference evidence="4" key="1">
    <citation type="journal article" date="2012" name="Nature">
        <title>The tomato genome sequence provides insights into fleshy fruit evolution.</title>
        <authorList>
            <consortium name="Tomato Genome Consortium"/>
        </authorList>
    </citation>
    <scope>NUCLEOTIDE SEQUENCE [LARGE SCALE GENOMIC DNA]</scope>
    <source>
        <strain evidence="4">cv. Heinz 1706</strain>
    </source>
</reference>
<dbReference type="SMR" id="K4AUM7"/>
<keyword evidence="5" id="KW-1185">Reference proteome</keyword>
<evidence type="ECO:0000256" key="3">
    <source>
        <dbReference type="SAM" id="MobiDB-lite"/>
    </source>
</evidence>
<protein>
    <submittedName>
        <fullName evidence="4">Uncharacterized protein</fullName>
    </submittedName>
</protein>
<dbReference type="HOGENOM" id="CLU_1597310_0_0_1"/>
<reference evidence="4" key="2">
    <citation type="submission" date="2015-06" db="UniProtKB">
        <authorList>
            <consortium name="EnsemblPlants"/>
        </authorList>
    </citation>
    <scope>IDENTIFICATION</scope>
    <source>
        <strain evidence="4">cv. Heinz 1706</strain>
    </source>
</reference>
<proteinExistence type="predicted"/>
<dbReference type="PhylomeDB" id="K4AUM7"/>
<feature type="compositionally biased region" description="Polar residues" evidence="3">
    <location>
        <begin position="1"/>
        <end position="18"/>
    </location>
</feature>
<evidence type="ECO:0000313" key="4">
    <source>
        <dbReference type="EnsemblPlants" id="Solyc01g016960.1.1"/>
    </source>
</evidence>
<dbReference type="AlphaFoldDB" id="K4AUM7"/>
<feature type="region of interest" description="Disordered" evidence="3">
    <location>
        <begin position="1"/>
        <end position="40"/>
    </location>
</feature>
<keyword evidence="2" id="KW-0611">Plant defense</keyword>